<feature type="transmembrane region" description="Helical" evidence="1">
    <location>
        <begin position="165"/>
        <end position="183"/>
    </location>
</feature>
<evidence type="ECO:0000256" key="1">
    <source>
        <dbReference type="SAM" id="Phobius"/>
    </source>
</evidence>
<proteinExistence type="predicted"/>
<keyword evidence="3" id="KW-1185">Reference proteome</keyword>
<organism evidence="2 3">
    <name type="scientific">Legionella resiliens</name>
    <dbReference type="NCBI Taxonomy" id="2905958"/>
    <lineage>
        <taxon>Bacteria</taxon>
        <taxon>Pseudomonadati</taxon>
        <taxon>Pseudomonadota</taxon>
        <taxon>Gammaproteobacteria</taxon>
        <taxon>Legionellales</taxon>
        <taxon>Legionellaceae</taxon>
        <taxon>Legionella</taxon>
    </lineage>
</organism>
<reference evidence="2 3" key="1">
    <citation type="journal article" date="2024" name="Pathogens">
        <title>Characterization of a Novel Species of Legionella Isolated from a Healthcare Facility: Legionella resiliens sp. nov.</title>
        <authorList>
            <person name="Cristino S."/>
            <person name="Pascale M.R."/>
            <person name="Marino F."/>
            <person name="Derelitto C."/>
            <person name="Salaris S."/>
            <person name="Orsini M."/>
            <person name="Squarzoni S."/>
            <person name="Grottola A."/>
            <person name="Girolamini L."/>
        </authorList>
    </citation>
    <scope>NUCLEOTIDE SEQUENCE [LARGE SCALE GENOMIC DNA]</scope>
    <source>
        <strain evidence="2 3">8cVS16</strain>
    </source>
</reference>
<sequence length="248" mass="28513">MVWRRFFFLIGFLLSYSTIAVALKVELGETSPASPAVLHQDEALYVLIHYQSEQPLRFQAIGTYLGAEIKTNARMNPSQAYPAGEGQAIAWVSYYKPTEIDSVKVTVYNANWRALETKSLSLSATWQEDYRKVAHPKAPWVNELNQQQQASVTAKQQPLSTWDILFIKLLFWSIPIYWILQLLTLWKWSGTWRKIACIPLFFSIPLLIYTVFALFAGSNLWPLMMLFITPVLLLLLLIIMIMKKMSTS</sequence>
<keyword evidence="1" id="KW-0472">Membrane</keyword>
<protein>
    <recommendedName>
        <fullName evidence="4">Transmembrane protein</fullName>
    </recommendedName>
</protein>
<name>A0ABS8WZW6_9GAMM</name>
<dbReference type="Proteomes" id="UP001320170">
    <property type="component" value="Unassembled WGS sequence"/>
</dbReference>
<comment type="caution">
    <text evidence="2">The sequence shown here is derived from an EMBL/GenBank/DDBJ whole genome shotgun (WGS) entry which is preliminary data.</text>
</comment>
<evidence type="ECO:0000313" key="2">
    <source>
        <dbReference type="EMBL" id="MCE3532043.1"/>
    </source>
</evidence>
<dbReference type="RefSeq" id="WP_232890651.1">
    <property type="nucleotide sequence ID" value="NZ_JAJSPM010000005.1"/>
</dbReference>
<keyword evidence="1" id="KW-1133">Transmembrane helix</keyword>
<feature type="transmembrane region" description="Helical" evidence="1">
    <location>
        <begin position="195"/>
        <end position="215"/>
    </location>
</feature>
<gene>
    <name evidence="2" type="ORF">LXO92_06615</name>
</gene>
<evidence type="ECO:0008006" key="4">
    <source>
        <dbReference type="Google" id="ProtNLM"/>
    </source>
</evidence>
<accession>A0ABS8WZW6</accession>
<evidence type="ECO:0000313" key="3">
    <source>
        <dbReference type="Proteomes" id="UP001320170"/>
    </source>
</evidence>
<dbReference type="EMBL" id="JAJTND010000004">
    <property type="protein sequence ID" value="MCE3532043.1"/>
    <property type="molecule type" value="Genomic_DNA"/>
</dbReference>
<feature type="transmembrane region" description="Helical" evidence="1">
    <location>
        <begin position="221"/>
        <end position="242"/>
    </location>
</feature>
<keyword evidence="1" id="KW-0812">Transmembrane</keyword>